<sequence length="182" mass="18413">MITPSSSSSPSSAAPAGPLVAVCTGHRCAALRRLDGEDDDVGASLREAVRGSRGGVLVSSPCVGGCAQAPVAAVGQRAEGDERPDVVVWLGSLDAGRREHLAAWVAALGAPSGSGAAPAALTDADDVPAALRPAVLAVRGARVAESHDHGRGVRRDHGTPERRRQRGAAPTRSPRQPPPPPS</sequence>
<protein>
    <recommendedName>
        <fullName evidence="4">(2Fe-2S) ferredoxin</fullName>
    </recommendedName>
</protein>
<evidence type="ECO:0000313" key="2">
    <source>
        <dbReference type="EMBL" id="PWJ54923.1"/>
    </source>
</evidence>
<dbReference type="EMBL" id="QGDQ01000005">
    <property type="protein sequence ID" value="PWJ54923.1"/>
    <property type="molecule type" value="Genomic_DNA"/>
</dbReference>
<feature type="compositionally biased region" description="Basic and acidic residues" evidence="1">
    <location>
        <begin position="142"/>
        <end position="162"/>
    </location>
</feature>
<dbReference type="Proteomes" id="UP000245469">
    <property type="component" value="Unassembled WGS sequence"/>
</dbReference>
<keyword evidence="3" id="KW-1185">Reference proteome</keyword>
<dbReference type="CDD" id="cd02980">
    <property type="entry name" value="TRX_Fd_family"/>
    <property type="match status" value="1"/>
</dbReference>
<dbReference type="AlphaFoldDB" id="A0A316AB38"/>
<evidence type="ECO:0000313" key="3">
    <source>
        <dbReference type="Proteomes" id="UP000245469"/>
    </source>
</evidence>
<feature type="region of interest" description="Disordered" evidence="1">
    <location>
        <begin position="141"/>
        <end position="182"/>
    </location>
</feature>
<organism evidence="2 3">
    <name type="scientific">Quadrisphaera granulorum</name>
    <dbReference type="NCBI Taxonomy" id="317664"/>
    <lineage>
        <taxon>Bacteria</taxon>
        <taxon>Bacillati</taxon>
        <taxon>Actinomycetota</taxon>
        <taxon>Actinomycetes</taxon>
        <taxon>Kineosporiales</taxon>
        <taxon>Kineosporiaceae</taxon>
        <taxon>Quadrisphaera</taxon>
    </lineage>
</organism>
<evidence type="ECO:0008006" key="4">
    <source>
        <dbReference type="Google" id="ProtNLM"/>
    </source>
</evidence>
<name>A0A316AB38_9ACTN</name>
<accession>A0A316AB38</accession>
<reference evidence="2 3" key="1">
    <citation type="submission" date="2018-03" db="EMBL/GenBank/DDBJ databases">
        <title>Genomic Encyclopedia of Archaeal and Bacterial Type Strains, Phase II (KMG-II): from individual species to whole genera.</title>
        <authorList>
            <person name="Goeker M."/>
        </authorList>
    </citation>
    <scope>NUCLEOTIDE SEQUENCE [LARGE SCALE GENOMIC DNA]</scope>
    <source>
        <strain evidence="2 3">DSM 44889</strain>
    </source>
</reference>
<gene>
    <name evidence="2" type="ORF">BXY45_105132</name>
</gene>
<proteinExistence type="predicted"/>
<evidence type="ECO:0000256" key="1">
    <source>
        <dbReference type="SAM" id="MobiDB-lite"/>
    </source>
</evidence>
<comment type="caution">
    <text evidence="2">The sequence shown here is derived from an EMBL/GenBank/DDBJ whole genome shotgun (WGS) entry which is preliminary data.</text>
</comment>